<dbReference type="InterPro" id="IPR013098">
    <property type="entry name" value="Ig_I-set"/>
</dbReference>
<dbReference type="InterPro" id="IPR052385">
    <property type="entry name" value="Obscurin/Obscurin-like_Reg"/>
</dbReference>
<sequence>MVVFAKEQPARSEVQAVAGASAVLSCEVAQAPTEVTWYKDGKKLSSSSKVRVEAKGCTRQLVVQQAGKVDAGEYSCEARGQRVSFHLDVPEPELEPPTLERPRRREPLVVREHEDIVLTATLAAPSVAAVTWLKDGVEIRSSKRHETASLGDTHTLTVRGAQILDSAVYCCRLGAEEQDFPVQVEEVAAKFCRPLEPLSGELGGTVKLVCELSPAQAQVVWRRGSTQLRAGKRFQMAAAGLQRSLTVSDLRAEDAGEYVCESRDDHTSAMLTVSVELLSAVPRVVKFTSGLSAVVAEEGCKATFQCTVTPSDVAVTWFRDGVKLQSCEKFLISQKGASHSLTILGLALEDAGQINAEAEGIKTVAALRVREAPVLFKKKLEPQTVEEWSSVTMEVELTRPWPEVKWTRNAAALVAGENVEIHAEGSSHRLVLRSVGFADRGFYGCETADDKTQAKLTVESEQLRGLGLGVGHRGVGEVRQVRLVRGLQTVEVQEQGTATMEVELSHADVEGSWTRDGLRLQPGPTCQLVVHGPTHTLTLSGLQRQDSGLVSFRAEGVHTSARLVVTELPVKFSRPLQDVVATEKDKVVLDCELSRPNVDVRWLKVPGNLDSSAPSYLSPCDGVELRGSKTVGMGAQGACRSLIIYRCELGDQGVYVCDAHDAQSSASLKVQGRNVQIVRPLEDVEVMEREGATFSCEVSHDEVPAQWFREGSKLRPSDNVRIRQEGRTYTLIYRRVLVEDAGEIKFVAQRAESRAQLRSGWLEDAQPQHPALGVRDHCAPALTLLGVPTELPVSILRPLRDKIAIEKHRGVLECQMSRASAQVRWFKGSVELQPGAKYEMVSDGLYRQLVINAVQPEDEDTYTCDAGDVKTSAQFFVEVTGRSPTEKSITIVRGLQDVTVMEPAPAWFECETSIPSVRPPKWLLGKTVLQAGADVGMEQEGTVHRLTLRRTCSTMTGPVHFTIGKSRSTACLVKVRCLVGWLQMESGQGRGRCYGLVVWPTLRSASLFPSATDIPIVLTRPLEPKVGRELQSVVLSCDFKPAPKTVQWYKEETPLVPSDKFKMRLEGHMAELCILRLRPADAGVYRCQAGSAQSSAEVTVEGGDGGRAELPGVLLAVREVTVTQPLQDLEVTEEGCACFSCELSHEDEEVEWSLNGTPLYNDSLHEITHEGRRHTLVLKQVQRADTGTVCASSPKVMASARLEVKVAHTFPAGKPVVFLKALDDVSVEEWGTLALRCEVSDHQARVVWRKDGMELGPSDKYEFPCTAGTRGLVVHSLSRDDAGLYTCDVGTDETRAHVSVHDLHVGITKRLKTVEVMEGESCSFECVLSHENASDVAVWMVGGKTVGSSGRFWATRQGRKYTLAVRDALPSDAGEVVFSVRGLTSKASLIIRGMARAVAVGRVAAMLLGPPFLFFSERPVDIMKPLEDQRAMLGEDVVLRCELSREGTPVCWLKDGKAIRKSRKYEPLIEGTRAMLVIHAASLKDSGEYTCETESFKSTASLRVEEKPNQFTEELADLQVEEKGTAVFACKTERPAASVTWRKGLTELQTSEKHAPSQEGLTLRLTISALEKADSDTYTCDIGQAQSQARLLVKAGQRVTDMPVCVPAGQKVLITEDLKDLEVQEGSSATFCCRISPADYKPVHWFLDKTPLSANKLSEIKVQPGGYHVLTLRQLALKDSGTIHFEAGDQRTSAALQVIAALSAAQTEGDRWVLTRSVAWSAVRPGAFPAEAHKCHMHPSLSSEKPGVFSRELTDAAVMEGEDLTLVCETAALDNPVCWTKDGKALRPSARCRLSYEGRRAQLVITDTTLQDGGRYKCEAGGAWSSSVVRVHAQPVRFQEGLKDAEVLEGGAATLHCMLSSVAMPVEWRRGDEVVKPGGKYSLRQEGTMLELLIRDLRPQDSGQYSCCFRDQITSARLTVQALPAEFIGRLRSKEATEGTTATLRCELSKAAPVEWKKGPETLRAGDRVSLRQDGAVCELEIRGLTVEDAGEYSCVCGQEKTSATLTVRGLPAKFTKGLRKEEAMEGATAMMRCELSKAAPVEWRKGPETLRAGDRVSLRQGGAVCELEIRDLVVADAGEYLCVCGQERTAARLIVRALPTKFTKGLRKEEATEGTTATLHCELSKAAPVEWRKGPEILRAGDRVSLKQDGAVCELEIRGLAVADTGEYSCVCGQERTSATLTVRGKDHLSSALPAKFTKGLRNEEATEGTMDILCCELSKMALREPEAGWSRVGAGDHGLAMMDAGEYLCVCGQERTLAMPTVRALPPRLIQRIRPEESTEGAGLREATNHTLPAKFTKGLKNEEAMEGAMATLRCELSKAAPVEWRKGPETLKPGGRVSLKQDGAKCELQIHGLVVADSGEYLCVCGQERTSATLAIRALPARFIQDLKTKEATEGATAILHCELSKEAPVEWRKGPKALRAGDRVRLRQDGAMCEMEICGLVVADAGEYSCVCGQEKTSAMLTVRALPAEFLGRLRSKEATEGTTATLHCELSKEAAVEWKKGPETLRAGDRVSLRQDGAVCELEIRGLTVEDAGEYSCMCGQERTSATLTVRGLPAKFTKGLRKEEATEGAMVMLHCELSKAAPVEWRKGPETLRAGDRVSLRQDGAVCELEIHGLTVEDAGEYSCVCGQEKTSATLTIRGKDHIFLFYPALSLSFSFHNSFVVPLMFPVCYVAHVQVGPLNVTVQCVLGTPSRWSVSSLPAKFTKGLRKEEAMEGATAMMRCELSKAAPVEWRKGPETLRAGDRVSLRQDGAVCELEIHGLVVADAGEYSCVCGQEKTSATLTIRALPTEFIRRLSSKEATEGTTATLHCELSKAAPVEWKKGPETLRAGDRVSLRQDGAVCELEIHGLTVEDAGEYSCVCGQEKTSAMLTVRGLPAKFTKGLKKEEAMEGATAMMRCELNKAAPVEWRKGPETLRARDRVSLRQYGAVCELEIRDLVVADAGEYSCVCGQEKTSSTLTVRALPTKFTKGLRKKEAIEGATATLHCELSKAAPVEWRKGPETLRAGDRDAGEYSCVCGQEKTSATLTVRGLPAKFTKGLRKEEAMEGATAMMRCELNKAAPVEWMKGPETLRARDRVSLRQDGAVCELEIRDLVVADAG</sequence>
<dbReference type="EC" id="2.7.11.1" evidence="5"/>
<dbReference type="GO" id="GO:0005634">
    <property type="term" value="C:nucleus"/>
    <property type="evidence" value="ECO:0007669"/>
    <property type="project" value="UniProtKB-SubCell"/>
</dbReference>
<comment type="caution">
    <text evidence="23">The sequence shown here is derived from an EMBL/GenBank/DDBJ whole genome shotgun (WGS) entry which is preliminary data.</text>
</comment>
<feature type="domain" description="Ig-like" evidence="22">
    <location>
        <begin position="9"/>
        <end position="88"/>
    </location>
</feature>
<dbReference type="FunFam" id="2.60.40.10:FF:000421">
    <property type="entry name" value="LOW QUALITY PROTEIN: obscurin"/>
    <property type="match status" value="1"/>
</dbReference>
<feature type="domain" description="Ig-like" evidence="22">
    <location>
        <begin position="2195"/>
        <end position="2251"/>
    </location>
</feature>
<evidence type="ECO:0000259" key="22">
    <source>
        <dbReference type="PROSITE" id="PS50835"/>
    </source>
</evidence>
<dbReference type="GO" id="GO:0005516">
    <property type="term" value="F:calmodulin binding"/>
    <property type="evidence" value="ECO:0007669"/>
    <property type="project" value="UniProtKB-KW"/>
</dbReference>
<dbReference type="FunFam" id="2.60.40.10:FF:000148">
    <property type="entry name" value="titin isoform X1"/>
    <property type="match status" value="2"/>
</dbReference>
<feature type="domain" description="Ig-like" evidence="22">
    <location>
        <begin position="2793"/>
        <end position="2876"/>
    </location>
</feature>
<organism evidence="23 24">
    <name type="scientific">Monodon monoceros</name>
    <name type="common">Narwhal</name>
    <name type="synonym">Ceratodon monodon</name>
    <dbReference type="NCBI Taxonomy" id="40151"/>
    <lineage>
        <taxon>Eukaryota</taxon>
        <taxon>Metazoa</taxon>
        <taxon>Chordata</taxon>
        <taxon>Craniata</taxon>
        <taxon>Vertebrata</taxon>
        <taxon>Euteleostomi</taxon>
        <taxon>Mammalia</taxon>
        <taxon>Eutheria</taxon>
        <taxon>Laurasiatheria</taxon>
        <taxon>Artiodactyla</taxon>
        <taxon>Whippomorpha</taxon>
        <taxon>Cetacea</taxon>
        <taxon>Odontoceti</taxon>
        <taxon>Monodontidae</taxon>
        <taxon>Monodon</taxon>
    </lineage>
</organism>
<feature type="domain" description="Ig-like" evidence="22">
    <location>
        <begin position="2471"/>
        <end position="2554"/>
    </location>
</feature>
<keyword evidence="16" id="KW-0112">Calmodulin-binding</keyword>
<evidence type="ECO:0000256" key="11">
    <source>
        <dbReference type="ARBA" id="ARBA00022737"/>
    </source>
</evidence>
<keyword evidence="13" id="KW-0418">Kinase</keyword>
<protein>
    <recommendedName>
        <fullName evidence="5">non-specific serine/threonine protein kinase</fullName>
        <ecNumber evidence="5">2.7.11.1</ecNumber>
    </recommendedName>
</protein>
<keyword evidence="17" id="KW-1015">Disulfide bond</keyword>
<evidence type="ECO:0000256" key="12">
    <source>
        <dbReference type="ARBA" id="ARBA00022741"/>
    </source>
</evidence>
<dbReference type="PROSITE" id="PS51257">
    <property type="entry name" value="PROKAR_LIPOPROTEIN"/>
    <property type="match status" value="1"/>
</dbReference>
<comment type="cofactor">
    <cofactor evidence="1">
        <name>Mg(2+)</name>
        <dbReference type="ChEBI" id="CHEBI:18420"/>
    </cofactor>
</comment>
<dbReference type="InterPro" id="IPR003598">
    <property type="entry name" value="Ig_sub2"/>
</dbReference>
<feature type="domain" description="Ig-like" evidence="22">
    <location>
        <begin position="1009"/>
        <end position="1099"/>
    </location>
</feature>
<evidence type="ECO:0000256" key="8">
    <source>
        <dbReference type="ARBA" id="ARBA00022553"/>
    </source>
</evidence>
<evidence type="ECO:0000313" key="23">
    <source>
        <dbReference type="EMBL" id="TKC38499.1"/>
    </source>
</evidence>
<feature type="domain" description="Ig-like" evidence="22">
    <location>
        <begin position="2881"/>
        <end position="2964"/>
    </location>
</feature>
<accession>A0A4U1EPN6</accession>
<feature type="domain" description="Ig-like" evidence="22">
    <location>
        <begin position="1835"/>
        <end position="1919"/>
    </location>
</feature>
<dbReference type="Gene3D" id="2.60.40.10">
    <property type="entry name" value="Immunoglobulins"/>
    <property type="match status" value="31"/>
</dbReference>
<dbReference type="InterPro" id="IPR007110">
    <property type="entry name" value="Ig-like_dom"/>
</dbReference>
<reference evidence="24" key="1">
    <citation type="journal article" date="2019" name="IScience">
        <title>Narwhal Genome Reveals Long-Term Low Genetic Diversity despite Current Large Abundance Size.</title>
        <authorList>
            <person name="Westbury M.V."/>
            <person name="Petersen B."/>
            <person name="Garde E."/>
            <person name="Heide-Jorgensen M.P."/>
            <person name="Lorenzen E.D."/>
        </authorList>
    </citation>
    <scope>NUCLEOTIDE SEQUENCE [LARGE SCALE GENOMIC DNA]</scope>
</reference>
<keyword evidence="18" id="KW-0539">Nucleus</keyword>
<feature type="domain" description="Ig-like" evidence="22">
    <location>
        <begin position="569"/>
        <end position="669"/>
    </location>
</feature>
<keyword evidence="6" id="KW-0963">Cytoplasm</keyword>
<dbReference type="FunFam" id="2.60.40.10:FF:000075">
    <property type="entry name" value="Obscurin, cytoskeletal calmodulin and titin-interacting RhoGEF"/>
    <property type="match status" value="1"/>
</dbReference>
<comment type="catalytic activity">
    <reaction evidence="20">
        <text>L-threonyl-[protein] + ATP = O-phospho-L-threonyl-[protein] + ADP + H(+)</text>
        <dbReference type="Rhea" id="RHEA:46608"/>
        <dbReference type="Rhea" id="RHEA-COMP:11060"/>
        <dbReference type="Rhea" id="RHEA-COMP:11605"/>
        <dbReference type="ChEBI" id="CHEBI:15378"/>
        <dbReference type="ChEBI" id="CHEBI:30013"/>
        <dbReference type="ChEBI" id="CHEBI:30616"/>
        <dbReference type="ChEBI" id="CHEBI:61977"/>
        <dbReference type="ChEBI" id="CHEBI:456216"/>
        <dbReference type="EC" id="2.7.11.1"/>
    </reaction>
</comment>
<keyword evidence="12" id="KW-0547">Nucleotide-binding</keyword>
<evidence type="ECO:0000256" key="13">
    <source>
        <dbReference type="ARBA" id="ARBA00022777"/>
    </source>
</evidence>
<dbReference type="GO" id="GO:0004674">
    <property type="term" value="F:protein serine/threonine kinase activity"/>
    <property type="evidence" value="ECO:0007669"/>
    <property type="project" value="UniProtKB-KW"/>
</dbReference>
<keyword evidence="15" id="KW-0460">Magnesium</keyword>
<dbReference type="InterPro" id="IPR013783">
    <property type="entry name" value="Ig-like_fold"/>
</dbReference>
<feature type="domain" description="Ig-like" evidence="22">
    <location>
        <begin position="2559"/>
        <end position="2642"/>
    </location>
</feature>
<evidence type="ECO:0000256" key="9">
    <source>
        <dbReference type="ARBA" id="ARBA00022679"/>
    </source>
</evidence>
<dbReference type="GO" id="GO:0005737">
    <property type="term" value="C:cytoplasm"/>
    <property type="evidence" value="ECO:0007669"/>
    <property type="project" value="UniProtKB-SubCell"/>
</dbReference>
<keyword evidence="9" id="KW-0808">Transferase</keyword>
<evidence type="ECO:0000256" key="4">
    <source>
        <dbReference type="ARBA" id="ARBA00006692"/>
    </source>
</evidence>
<evidence type="ECO:0000256" key="3">
    <source>
        <dbReference type="ARBA" id="ARBA00004496"/>
    </source>
</evidence>
<evidence type="ECO:0000256" key="16">
    <source>
        <dbReference type="ARBA" id="ARBA00022860"/>
    </source>
</evidence>
<dbReference type="GO" id="GO:0005524">
    <property type="term" value="F:ATP binding"/>
    <property type="evidence" value="ECO:0007669"/>
    <property type="project" value="UniProtKB-KW"/>
</dbReference>
<dbReference type="FunFam" id="2.60.40.10:FF:000903">
    <property type="entry name" value="obscurin isoform X6"/>
    <property type="match status" value="1"/>
</dbReference>
<dbReference type="PROSITE" id="PS50835">
    <property type="entry name" value="IG_LIKE"/>
    <property type="match status" value="23"/>
</dbReference>
<keyword evidence="19" id="KW-0393">Immunoglobulin domain</keyword>
<feature type="domain" description="Ig-like" evidence="22">
    <location>
        <begin position="2295"/>
        <end position="2378"/>
    </location>
</feature>
<keyword evidence="8" id="KW-0597">Phosphoprotein</keyword>
<evidence type="ECO:0000256" key="15">
    <source>
        <dbReference type="ARBA" id="ARBA00022842"/>
    </source>
</evidence>
<dbReference type="FunFam" id="2.60.40.10:FF:000898">
    <property type="entry name" value="Obscurin, cytoskeletal calmodulin and titin-interacting RhoGEF"/>
    <property type="match status" value="1"/>
</dbReference>
<evidence type="ECO:0000256" key="14">
    <source>
        <dbReference type="ARBA" id="ARBA00022840"/>
    </source>
</evidence>
<evidence type="ECO:0000256" key="1">
    <source>
        <dbReference type="ARBA" id="ARBA00001946"/>
    </source>
</evidence>
<evidence type="ECO:0000256" key="5">
    <source>
        <dbReference type="ARBA" id="ARBA00012513"/>
    </source>
</evidence>
<feature type="domain" description="Ig-like" evidence="22">
    <location>
        <begin position="1215"/>
        <end position="1299"/>
    </location>
</feature>
<keyword evidence="14" id="KW-0067">ATP-binding</keyword>
<dbReference type="Proteomes" id="UP000308365">
    <property type="component" value="Unassembled WGS sequence"/>
</dbReference>
<dbReference type="SMART" id="SM00408">
    <property type="entry name" value="IGc2"/>
    <property type="match status" value="25"/>
</dbReference>
<dbReference type="FunFam" id="2.60.40.10:FF:001652">
    <property type="entry name" value="Uncharacterized protein"/>
    <property type="match status" value="1"/>
</dbReference>
<evidence type="ECO:0000256" key="18">
    <source>
        <dbReference type="ARBA" id="ARBA00023242"/>
    </source>
</evidence>
<proteinExistence type="inferred from homology"/>
<feature type="domain" description="Ig-like" evidence="22">
    <location>
        <begin position="2705"/>
        <end position="2788"/>
    </location>
</feature>
<dbReference type="SUPFAM" id="SSF48726">
    <property type="entry name" value="Immunoglobulin"/>
    <property type="match status" value="30"/>
</dbReference>
<feature type="domain" description="Ig-like" evidence="22">
    <location>
        <begin position="2383"/>
        <end position="2466"/>
    </location>
</feature>
<feature type="domain" description="Ig-like" evidence="22">
    <location>
        <begin position="2100"/>
        <end position="2183"/>
    </location>
</feature>
<comment type="similarity">
    <text evidence="4">Belongs to the protein kinase superfamily. CAMK Ser/Thr protein kinase family.</text>
</comment>
<evidence type="ECO:0000256" key="17">
    <source>
        <dbReference type="ARBA" id="ARBA00023157"/>
    </source>
</evidence>
<gene>
    <name evidence="23" type="ORF">EI555_010389</name>
</gene>
<evidence type="ECO:0000256" key="21">
    <source>
        <dbReference type="ARBA" id="ARBA00048679"/>
    </source>
</evidence>
<feature type="domain" description="Ig-like" evidence="22">
    <location>
        <begin position="181"/>
        <end position="276"/>
    </location>
</feature>
<dbReference type="FunFam" id="2.60.40.10:FF:000050">
    <property type="entry name" value="Titin isoform B"/>
    <property type="match status" value="2"/>
</dbReference>
<feature type="domain" description="Ig-like" evidence="22">
    <location>
        <begin position="1419"/>
        <end position="1503"/>
    </location>
</feature>
<feature type="domain" description="Ig-like" evidence="22">
    <location>
        <begin position="1924"/>
        <end position="2007"/>
    </location>
</feature>
<feature type="domain" description="Ig-like" evidence="22">
    <location>
        <begin position="792"/>
        <end position="880"/>
    </location>
</feature>
<dbReference type="Pfam" id="PF07679">
    <property type="entry name" value="I-set"/>
    <property type="match status" value="26"/>
</dbReference>
<keyword evidence="10" id="KW-0479">Metal-binding</keyword>
<feature type="domain" description="Ig-like" evidence="22">
    <location>
        <begin position="282"/>
        <end position="457"/>
    </location>
</feature>
<dbReference type="EMBL" id="RWIC01000985">
    <property type="protein sequence ID" value="TKC38499.1"/>
    <property type="molecule type" value="Genomic_DNA"/>
</dbReference>
<evidence type="ECO:0000256" key="19">
    <source>
        <dbReference type="ARBA" id="ARBA00023319"/>
    </source>
</evidence>
<dbReference type="GO" id="GO:0046872">
    <property type="term" value="F:metal ion binding"/>
    <property type="evidence" value="ECO:0007669"/>
    <property type="project" value="UniProtKB-KW"/>
</dbReference>
<comment type="catalytic activity">
    <reaction evidence="21">
        <text>L-seryl-[protein] + ATP = O-phospho-L-seryl-[protein] + ADP + H(+)</text>
        <dbReference type="Rhea" id="RHEA:17989"/>
        <dbReference type="Rhea" id="RHEA-COMP:9863"/>
        <dbReference type="Rhea" id="RHEA-COMP:11604"/>
        <dbReference type="ChEBI" id="CHEBI:15378"/>
        <dbReference type="ChEBI" id="CHEBI:29999"/>
        <dbReference type="ChEBI" id="CHEBI:30616"/>
        <dbReference type="ChEBI" id="CHEBI:83421"/>
        <dbReference type="ChEBI" id="CHEBI:456216"/>
        <dbReference type="EC" id="2.7.11.1"/>
    </reaction>
</comment>
<dbReference type="PANTHER" id="PTHR35971:SF4">
    <property type="entry name" value="OBSCURIN"/>
    <property type="match status" value="1"/>
</dbReference>
<feature type="domain" description="Ig-like" evidence="22">
    <location>
        <begin position="1607"/>
        <end position="1703"/>
    </location>
</feature>
<evidence type="ECO:0000256" key="2">
    <source>
        <dbReference type="ARBA" id="ARBA00004123"/>
    </source>
</evidence>
<dbReference type="PANTHER" id="PTHR35971">
    <property type="entry name" value="SI:DKEY-31G6.6"/>
    <property type="match status" value="1"/>
</dbReference>
<dbReference type="SMART" id="SM00409">
    <property type="entry name" value="IG"/>
    <property type="match status" value="29"/>
</dbReference>
<dbReference type="FunFam" id="2.60.40.10:FF:000599">
    <property type="entry name" value="obscurin isoform X3"/>
    <property type="match status" value="1"/>
</dbReference>
<dbReference type="CDD" id="cd00096">
    <property type="entry name" value="Ig"/>
    <property type="match status" value="4"/>
</dbReference>
<dbReference type="FunFam" id="2.60.40.10:FF:000228">
    <property type="entry name" value="obscurin isoform X4"/>
    <property type="match status" value="11"/>
</dbReference>
<dbReference type="FunFam" id="2.60.40.10:FF:001214">
    <property type="entry name" value="Obscurin, cytoskeletal calmodulin and titin-interacting RhoGEF"/>
    <property type="match status" value="1"/>
</dbReference>
<evidence type="ECO:0000256" key="20">
    <source>
        <dbReference type="ARBA" id="ARBA00047899"/>
    </source>
</evidence>
<dbReference type="FunFam" id="2.60.40.10:FF:001032">
    <property type="entry name" value="Obscurin, cytoskeletal calmodulin and titin-interacting RhoGEF"/>
    <property type="match status" value="1"/>
</dbReference>
<dbReference type="FunFam" id="2.60.40.10:FF:000707">
    <property type="entry name" value="Obscurin, cytoskeletal calmodulin and titin-interacting RhoGEF"/>
    <property type="match status" value="1"/>
</dbReference>
<evidence type="ECO:0000313" key="24">
    <source>
        <dbReference type="Proteomes" id="UP000308365"/>
    </source>
</evidence>
<evidence type="ECO:0000256" key="7">
    <source>
        <dbReference type="ARBA" id="ARBA00022527"/>
    </source>
</evidence>
<dbReference type="InterPro" id="IPR036179">
    <property type="entry name" value="Ig-like_dom_sf"/>
</dbReference>
<feature type="domain" description="Ig-like" evidence="22">
    <location>
        <begin position="1746"/>
        <end position="1820"/>
    </location>
</feature>
<comment type="subcellular location">
    <subcellularLocation>
        <location evidence="3">Cytoplasm</location>
    </subcellularLocation>
    <subcellularLocation>
        <location evidence="2">Nucleus</location>
    </subcellularLocation>
</comment>
<keyword evidence="7" id="KW-0723">Serine/threonine-protein kinase</keyword>
<evidence type="ECO:0000256" key="10">
    <source>
        <dbReference type="ARBA" id="ARBA00022723"/>
    </source>
</evidence>
<feature type="non-terminal residue" evidence="23">
    <location>
        <position position="3104"/>
    </location>
</feature>
<evidence type="ECO:0000256" key="6">
    <source>
        <dbReference type="ARBA" id="ARBA00022490"/>
    </source>
</evidence>
<name>A0A4U1EPN6_MONMO</name>
<dbReference type="FunFam" id="2.60.40.10:FF:000841">
    <property type="entry name" value="obscurin isoform X4"/>
    <property type="match status" value="1"/>
</dbReference>
<feature type="domain" description="Ig-like" evidence="22">
    <location>
        <begin position="96"/>
        <end position="173"/>
    </location>
</feature>
<feature type="domain" description="Ig-like" evidence="22">
    <location>
        <begin position="1508"/>
        <end position="1592"/>
    </location>
</feature>
<dbReference type="InterPro" id="IPR003599">
    <property type="entry name" value="Ig_sub"/>
</dbReference>
<keyword evidence="11" id="KW-0677">Repeat</keyword>